<sequence length="226" mass="24451">MPTAEARIATDRASRYITQLCRHLGQMNRASHRPHDGHGQGPGQKMPAVQHVDCTDTHGTVRFADGRWTLDATPDALTLRVDADDDAALRRLQDGITTRIEKIGRRDGLRVRWHADRADSGPGPQIERPPGSEAPTAAPGHGPRKSTWVLAVGAALVVALHLGMGGAALTDAKWTLWTADTVLVLVLLKLLVTGGHLLLGRSALRRGLASRRRKQRGERTDAHTVG</sequence>
<feature type="region of interest" description="Disordered" evidence="1">
    <location>
        <begin position="114"/>
        <end position="143"/>
    </location>
</feature>
<keyword evidence="4" id="KW-1185">Reference proteome</keyword>
<proteinExistence type="predicted"/>
<keyword evidence="2" id="KW-0472">Membrane</keyword>
<protein>
    <recommendedName>
        <fullName evidence="5">DUF2218 domain-containing protein</fullName>
    </recommendedName>
</protein>
<gene>
    <name evidence="3" type="ORF">SBRY_100179</name>
</gene>
<evidence type="ECO:0000256" key="1">
    <source>
        <dbReference type="SAM" id="MobiDB-lite"/>
    </source>
</evidence>
<keyword evidence="2" id="KW-1133">Transmembrane helix</keyword>
<dbReference type="Gene3D" id="3.30.310.50">
    <property type="entry name" value="Alpha-D-phosphohexomutase, C-terminal domain"/>
    <property type="match status" value="1"/>
</dbReference>
<reference evidence="3" key="1">
    <citation type="submission" date="2021-06" db="EMBL/GenBank/DDBJ databases">
        <authorList>
            <person name="Arsene-Ploetze F."/>
        </authorList>
    </citation>
    <scope>NUCLEOTIDE SEQUENCE</scope>
    <source>
        <strain evidence="3">SBRY1</strain>
    </source>
</reference>
<dbReference type="InterPro" id="IPR014543">
    <property type="entry name" value="UCP028291"/>
</dbReference>
<feature type="region of interest" description="Disordered" evidence="1">
    <location>
        <begin position="29"/>
        <end position="48"/>
    </location>
</feature>
<organism evidence="3 4">
    <name type="scientific">Actinacidiphila bryophytorum</name>
    <dbReference type="NCBI Taxonomy" id="1436133"/>
    <lineage>
        <taxon>Bacteria</taxon>
        <taxon>Bacillati</taxon>
        <taxon>Actinomycetota</taxon>
        <taxon>Actinomycetes</taxon>
        <taxon>Kitasatosporales</taxon>
        <taxon>Streptomycetaceae</taxon>
        <taxon>Actinacidiphila</taxon>
    </lineage>
</organism>
<evidence type="ECO:0000313" key="3">
    <source>
        <dbReference type="EMBL" id="CAG7613550.1"/>
    </source>
</evidence>
<dbReference type="EMBL" id="CAJVAX010000002">
    <property type="protein sequence ID" value="CAG7613550.1"/>
    <property type="molecule type" value="Genomic_DNA"/>
</dbReference>
<feature type="transmembrane region" description="Helical" evidence="2">
    <location>
        <begin position="182"/>
        <end position="204"/>
    </location>
</feature>
<name>A0A9W4E836_9ACTN</name>
<evidence type="ECO:0008006" key="5">
    <source>
        <dbReference type="Google" id="ProtNLM"/>
    </source>
</evidence>
<feature type="transmembrane region" description="Helical" evidence="2">
    <location>
        <begin position="148"/>
        <end position="170"/>
    </location>
</feature>
<evidence type="ECO:0000313" key="4">
    <source>
        <dbReference type="Proteomes" id="UP001153328"/>
    </source>
</evidence>
<dbReference type="Pfam" id="PF09981">
    <property type="entry name" value="DUF2218"/>
    <property type="match status" value="1"/>
</dbReference>
<dbReference type="RefSeq" id="WP_205046389.1">
    <property type="nucleotide sequence ID" value="NZ_CAJVAX010000002.1"/>
</dbReference>
<accession>A0A9W4E836</accession>
<dbReference type="Proteomes" id="UP001153328">
    <property type="component" value="Unassembled WGS sequence"/>
</dbReference>
<evidence type="ECO:0000256" key="2">
    <source>
        <dbReference type="SAM" id="Phobius"/>
    </source>
</evidence>
<dbReference type="AlphaFoldDB" id="A0A9W4E836"/>
<comment type="caution">
    <text evidence="3">The sequence shown here is derived from an EMBL/GenBank/DDBJ whole genome shotgun (WGS) entry which is preliminary data.</text>
</comment>
<keyword evidence="2" id="KW-0812">Transmembrane</keyword>